<organism evidence="7 8">
    <name type="scientific">Romboutsia faecis</name>
    <dbReference type="NCBI Taxonomy" id="2764597"/>
    <lineage>
        <taxon>Bacteria</taxon>
        <taxon>Bacillati</taxon>
        <taxon>Bacillota</taxon>
        <taxon>Clostridia</taxon>
        <taxon>Peptostreptococcales</taxon>
        <taxon>Peptostreptococcaceae</taxon>
        <taxon>Romboutsia</taxon>
    </lineage>
</organism>
<dbReference type="SUPFAM" id="SSF53067">
    <property type="entry name" value="Actin-like ATPase domain"/>
    <property type="match status" value="2"/>
</dbReference>
<dbReference type="EMBL" id="JACRWE010000003">
    <property type="protein sequence ID" value="MBC5996710.1"/>
    <property type="molecule type" value="Genomic_DNA"/>
</dbReference>
<dbReference type="PANTHER" id="PTHR32329">
    <property type="entry name" value="BIFUNCTIONAL PROTEIN [INCLUDES 2-HYDROXYACYL-COA DEHYDRATASE (N-TER) AND ITS ACTIVATOR DOMAIN (C_TERM)-RELATED"/>
    <property type="match status" value="1"/>
</dbReference>
<dbReference type="CDD" id="cd24035">
    <property type="entry name" value="ASKHA_NBD_O66634-like_rpt2"/>
    <property type="match status" value="1"/>
</dbReference>
<dbReference type="InterPro" id="IPR043129">
    <property type="entry name" value="ATPase_NBD"/>
</dbReference>
<sequence>MNEVYNIGVDVGSTTVKVVVLKNDEVIYKEYTRHYSDVKKSVGNVLRNIYKNLGNIKTSILMTGSGGIDISNDINVKFVQEVIASTKAIETYNPNVDVVIELGGEDAKITYLTGGIDQRMNGICAGGTGAFIDQMASLLKTNANGLNELAKNYNVIYPIASRCGVFAKTDIQPLINDGASKCDVAMSIFNAVVVQTVSVLSCGREIKGKVAFLGGPLYFLSELRKAFIMNLKLKEDDIIFPQDAQLYVAIGAAILSQEENTIDLSNLINKLEKNNSNFNTNQKELEPLFNNEQDYKDFIYSHDNKVSYKDITTHKGRCFLGIDAGSTTTKATLIDEGSNILYSYYGSNEGKPLEAAIYILKDIYSKLPKESKIVYSTVTGYGEGLIQKALSIDKGEIETIAHYKAAKYFDPNVDFILDIGGQDMKCLKIKNGVIDSIILNEACSAGCGSFLETFAHSLSMTIEEFSQKGIYSKAPIDLGSKCTVFMNSKVKQAQKEGANISDISAGLSYSVIKNALFKVIKLHNISDIGENIVVQGGTFYNNLVLRAFEKLINHKVTRPSICGIMGAYGAALISKEEYREGYKSTLVNENEIKNINYTSSVHRCKGCSNKCLLTINEFNNNEKYISGNRCETGELLYNNKKSKSKEELNIFKYKYNKLFKYKPLNIENAPRGEIGIPRVLNMYEDYPFWFTFFTELGFKVSISNRSSKKIYEKGISSIASDTVCYPAKLVHGHIENLIEKNIKNIFYPSVVYEVEEDKNSDNHFNCPVVISYSEVIKNNMENLKRKNINFINPFITINNKSKLKKVLYKEFQKYFNIKKDEIDKAVDIATKEQESFKLDIRNEGERALKHIKENNLKGIVLCGRPYHLDPEINHGIPELINSLDMAVLTEDSICHLSNLKRPLRVVDQWVYHSRLYKAADVVKNTNYLELVQLNSFGCGLDAVTVDQVQEILQEKGKIYTVVKIDEGNNLGAVKIRLRSLKAAIKERELNNIRVEDIEEKRIEYKRSPKDPLKNTILVPQMSPIHFELFEEAINLSDINLKVIKDLSKDVIDEGLKYVNNDACFPAIITIGQLIKALKSGEYDLNTTSVAITQTGGGCRATNYIGFLRKAIKDAGFENVPVISLNVNGLDGLNITKKISLKLINRLFMSCIYGDLLMRVLYKVRPYEKTKGSANELYRKWMDNCKDSLKECNVSKFKYNVKKIIYDFDNLEILDVSKPKVGLVGEILVKFHPIANNNLVDIIENEGAEAVVPDLTNFFLTCAYNTIFKNKYLEGSFRNKFTGMFFIKIIDMYQSVYKKELDNSNRFTSPKHIKVMAENTSSVVSLGNQTGEGWLLTGEMIELIHEGINNIICMQPFGCLPNHIIGKGSIKELKRIHSNVNIIPIDYDPSASEVNQLNRIKLMLSKAFKTMENSNKNSDDDINMPINKPRKYTIDLENLKVKN</sequence>
<evidence type="ECO:0000313" key="7">
    <source>
        <dbReference type="EMBL" id="MBC5996710.1"/>
    </source>
</evidence>
<evidence type="ECO:0000259" key="6">
    <source>
        <dbReference type="Pfam" id="PF09989"/>
    </source>
</evidence>
<proteinExistence type="predicted"/>
<evidence type="ECO:0000256" key="1">
    <source>
        <dbReference type="ARBA" id="ARBA00001966"/>
    </source>
</evidence>
<evidence type="ECO:0000256" key="2">
    <source>
        <dbReference type="ARBA" id="ARBA00022723"/>
    </source>
</evidence>
<accession>A0ABR7JPD6</accession>
<dbReference type="Pfam" id="PF09989">
    <property type="entry name" value="DUF2229"/>
    <property type="match status" value="1"/>
</dbReference>
<evidence type="ECO:0000256" key="3">
    <source>
        <dbReference type="ARBA" id="ARBA00023004"/>
    </source>
</evidence>
<evidence type="ECO:0000259" key="5">
    <source>
        <dbReference type="Pfam" id="PF01869"/>
    </source>
</evidence>
<dbReference type="Proteomes" id="UP000609849">
    <property type="component" value="Unassembled WGS sequence"/>
</dbReference>
<dbReference type="InterPro" id="IPR002731">
    <property type="entry name" value="ATPase_BadF"/>
</dbReference>
<comment type="cofactor">
    <cofactor evidence="1">
        <name>[4Fe-4S] cluster</name>
        <dbReference type="ChEBI" id="CHEBI:49883"/>
    </cofactor>
</comment>
<keyword evidence="3" id="KW-0408">Iron</keyword>
<keyword evidence="4" id="KW-0411">Iron-sulfur</keyword>
<comment type="caution">
    <text evidence="7">The sequence shown here is derived from an EMBL/GenBank/DDBJ whole genome shotgun (WGS) entry which is preliminary data.</text>
</comment>
<keyword evidence="8" id="KW-1185">Reference proteome</keyword>
<gene>
    <name evidence="7" type="ORF">H8923_08050</name>
</gene>
<evidence type="ECO:0000313" key="8">
    <source>
        <dbReference type="Proteomes" id="UP000609849"/>
    </source>
</evidence>
<feature type="domain" description="ATPase BadF/BadG/BcrA/BcrD type" evidence="5">
    <location>
        <begin position="320"/>
        <end position="573"/>
    </location>
</feature>
<dbReference type="InterPro" id="IPR051805">
    <property type="entry name" value="Dehydratase_Activator_Redct"/>
</dbReference>
<dbReference type="InterPro" id="IPR018709">
    <property type="entry name" value="CoA_activase_DUF2229"/>
</dbReference>
<reference evidence="7 8" key="1">
    <citation type="submission" date="2020-08" db="EMBL/GenBank/DDBJ databases">
        <authorList>
            <person name="Liu C."/>
            <person name="Sun Q."/>
        </authorList>
    </citation>
    <scope>NUCLEOTIDE SEQUENCE [LARGE SCALE GENOMIC DNA]</scope>
    <source>
        <strain evidence="7 8">NSJ-18</strain>
    </source>
</reference>
<dbReference type="CDD" id="cd24034">
    <property type="entry name" value="ASKHA_NBD_O66634-like_rpt1"/>
    <property type="match status" value="1"/>
</dbReference>
<name>A0ABR7JPD6_9FIRM</name>
<dbReference type="NCBIfam" id="TIGR00241">
    <property type="entry name" value="CoA_E_activ"/>
    <property type="match status" value="1"/>
</dbReference>
<dbReference type="Pfam" id="PF01869">
    <property type="entry name" value="BcrAD_BadFG"/>
    <property type="match status" value="2"/>
</dbReference>
<evidence type="ECO:0000256" key="4">
    <source>
        <dbReference type="ARBA" id="ARBA00023014"/>
    </source>
</evidence>
<dbReference type="InterPro" id="IPR008275">
    <property type="entry name" value="CoA_E_activase_dom"/>
</dbReference>
<dbReference type="PANTHER" id="PTHR32329:SF4">
    <property type="entry name" value="ACTIVATOR OF 2-HYDROXYACYL-COA DEHYDRATASE"/>
    <property type="match status" value="1"/>
</dbReference>
<protein>
    <submittedName>
        <fullName evidence="7">2-hydroxyacyl-CoA dehydratase</fullName>
    </submittedName>
</protein>
<feature type="domain" description="ATPase BadF/BadG/BcrA/BcrD type" evidence="5">
    <location>
        <begin position="7"/>
        <end position="255"/>
    </location>
</feature>
<dbReference type="Gene3D" id="3.30.420.40">
    <property type="match status" value="4"/>
</dbReference>
<dbReference type="RefSeq" id="WP_153926250.1">
    <property type="nucleotide sequence ID" value="NZ_JACRWE010000003.1"/>
</dbReference>
<feature type="domain" description="DUF2229" evidence="6">
    <location>
        <begin position="674"/>
        <end position="893"/>
    </location>
</feature>
<keyword evidence="2" id="KW-0479">Metal-binding</keyword>